<comment type="caution">
    <text evidence="3">The sequence shown here is derived from an EMBL/GenBank/DDBJ whole genome shotgun (WGS) entry which is preliminary data.</text>
</comment>
<accession>A0ABW9GSR8</accession>
<dbReference type="EMBL" id="JBGXBU010000005">
    <property type="protein sequence ID" value="MFM4893967.1"/>
    <property type="molecule type" value="Genomic_DNA"/>
</dbReference>
<dbReference type="PANTHER" id="PTHR46124">
    <property type="entry name" value="D-AMINOACYL-TRNA DEACYLASE"/>
    <property type="match status" value="1"/>
</dbReference>
<dbReference type="PROSITE" id="PS01091">
    <property type="entry name" value="TATD_3"/>
    <property type="match status" value="1"/>
</dbReference>
<evidence type="ECO:0000313" key="4">
    <source>
        <dbReference type="Proteomes" id="UP001630969"/>
    </source>
</evidence>
<proteinExistence type="inferred from homology"/>
<dbReference type="PROSITE" id="PS01137">
    <property type="entry name" value="TATD_1"/>
    <property type="match status" value="1"/>
</dbReference>
<name>A0ABW9GSR8_9GAMM</name>
<dbReference type="InterPro" id="IPR018228">
    <property type="entry name" value="DNase_TatD-rel_CS"/>
</dbReference>
<dbReference type="RefSeq" id="WP_408790637.1">
    <property type="nucleotide sequence ID" value="NZ_JBGXBU010000005.1"/>
</dbReference>
<dbReference type="EC" id="3.1.-.-" evidence="3"/>
<dbReference type="GO" id="GO:0016787">
    <property type="term" value="F:hydrolase activity"/>
    <property type="evidence" value="ECO:0007669"/>
    <property type="project" value="UniProtKB-KW"/>
</dbReference>
<evidence type="ECO:0000256" key="2">
    <source>
        <dbReference type="ARBA" id="ARBA00022801"/>
    </source>
</evidence>
<gene>
    <name evidence="3" type="ORF">ACEUDJ_13985</name>
</gene>
<protein>
    <submittedName>
        <fullName evidence="3">TatD family hydrolase</fullName>
        <ecNumber evidence="3">3.1.-.-</ecNumber>
    </submittedName>
</protein>
<comment type="similarity">
    <text evidence="1">Belongs to the metallo-dependent hydrolases superfamily. TatD-type hydrolase family.</text>
</comment>
<dbReference type="CDD" id="cd01310">
    <property type="entry name" value="TatD_DNAse"/>
    <property type="match status" value="1"/>
</dbReference>
<dbReference type="InterPro" id="IPR001130">
    <property type="entry name" value="TatD-like"/>
</dbReference>
<evidence type="ECO:0000256" key="1">
    <source>
        <dbReference type="ARBA" id="ARBA00009275"/>
    </source>
</evidence>
<dbReference type="PANTHER" id="PTHR46124:SF3">
    <property type="entry name" value="HYDROLASE"/>
    <property type="match status" value="1"/>
</dbReference>
<dbReference type="Pfam" id="PF01026">
    <property type="entry name" value="TatD_DNase"/>
    <property type="match status" value="1"/>
</dbReference>
<dbReference type="SUPFAM" id="SSF51556">
    <property type="entry name" value="Metallo-dependent hydrolases"/>
    <property type="match status" value="1"/>
</dbReference>
<keyword evidence="2 3" id="KW-0378">Hydrolase</keyword>
<dbReference type="PIRSF" id="PIRSF005902">
    <property type="entry name" value="DNase_TatD"/>
    <property type="match status" value="1"/>
</dbReference>
<dbReference type="GeneID" id="97221011"/>
<reference evidence="3 4" key="1">
    <citation type="submission" date="2024-09" db="EMBL/GenBank/DDBJ databases">
        <title>Aeromonas strains Genome sequencing and assembly.</title>
        <authorList>
            <person name="Hu X."/>
            <person name="Tang B."/>
        </authorList>
    </citation>
    <scope>NUCLEOTIDE SEQUENCE [LARGE SCALE GENOMIC DNA]</scope>
    <source>
        <strain evidence="3 4">NB23SCDHY001</strain>
    </source>
</reference>
<evidence type="ECO:0000313" key="3">
    <source>
        <dbReference type="EMBL" id="MFM4893967.1"/>
    </source>
</evidence>
<dbReference type="Gene3D" id="3.20.20.140">
    <property type="entry name" value="Metal-dependent hydrolases"/>
    <property type="match status" value="1"/>
</dbReference>
<dbReference type="Proteomes" id="UP001630969">
    <property type="component" value="Unassembled WGS sequence"/>
</dbReference>
<dbReference type="InterPro" id="IPR032466">
    <property type="entry name" value="Metal_Hydrolase"/>
</dbReference>
<keyword evidence="4" id="KW-1185">Reference proteome</keyword>
<organism evidence="3 4">
    <name type="scientific">Aeromonas bivalvium</name>
    <dbReference type="NCBI Taxonomy" id="440079"/>
    <lineage>
        <taxon>Bacteria</taxon>
        <taxon>Pseudomonadati</taxon>
        <taxon>Pseudomonadota</taxon>
        <taxon>Gammaproteobacteria</taxon>
        <taxon>Aeromonadales</taxon>
        <taxon>Aeromonadaceae</taxon>
        <taxon>Aeromonas</taxon>
    </lineage>
</organism>
<sequence length="257" mass="28236">MPLFDSHCHLDAPEFDADRTGLLAECRLRGITGFMVPAIGADNWQRVMALSAREPDICFALGVHPCFVAQQPTDVMARLTTLVQQRPSGLVAIGECGLDGRSHLPQAGQQQLFEAQVRLAMTLDLPLIVHSVRANDTVLKLLRRHRPGRGGVIHAFSGSLHQAERFWELGFRLGIGGTITYERANKTREAVAAMPLEALLLETDSPDMPICGHQGMRNTPLSLLRVLDELAALKRLPVSHVAAVLYESTQDIFHLGK</sequence>